<sequence>MDNNMAAAGAGLKGGEGARAAAAGLVGGAGAVEDGAGLVGGAGAPGAGLVGGAGAVAAGAVAGAGGGAAPTATQMEAIYTKIDAMYEIQEYVEPCEVNFCIPSRNFHRESSASTTPWPNSSAPPPSAARIASPRPISGAFRDAIGNHGASGGRRGTASRCRRKSSAIHVHASMVVVYRLP</sequence>
<dbReference type="EMBL" id="JAUUTY010000003">
    <property type="protein sequence ID" value="KAK1665582.1"/>
    <property type="molecule type" value="Genomic_DNA"/>
</dbReference>
<evidence type="ECO:0000313" key="2">
    <source>
        <dbReference type="EMBL" id="KAK1665582.1"/>
    </source>
</evidence>
<organism evidence="2 3">
    <name type="scientific">Lolium multiflorum</name>
    <name type="common">Italian ryegrass</name>
    <name type="synonym">Lolium perenne subsp. multiflorum</name>
    <dbReference type="NCBI Taxonomy" id="4521"/>
    <lineage>
        <taxon>Eukaryota</taxon>
        <taxon>Viridiplantae</taxon>
        <taxon>Streptophyta</taxon>
        <taxon>Embryophyta</taxon>
        <taxon>Tracheophyta</taxon>
        <taxon>Spermatophyta</taxon>
        <taxon>Magnoliopsida</taxon>
        <taxon>Liliopsida</taxon>
        <taxon>Poales</taxon>
        <taxon>Poaceae</taxon>
        <taxon>BOP clade</taxon>
        <taxon>Pooideae</taxon>
        <taxon>Poodae</taxon>
        <taxon>Poeae</taxon>
        <taxon>Poeae Chloroplast Group 2 (Poeae type)</taxon>
        <taxon>Loliodinae</taxon>
        <taxon>Loliinae</taxon>
        <taxon>Lolium</taxon>
    </lineage>
</organism>
<dbReference type="AlphaFoldDB" id="A0AAD8SXE7"/>
<gene>
    <name evidence="2" type="ORF">QYE76_053741</name>
</gene>
<keyword evidence="3" id="KW-1185">Reference proteome</keyword>
<proteinExistence type="predicted"/>
<name>A0AAD8SXE7_LOLMU</name>
<evidence type="ECO:0000256" key="1">
    <source>
        <dbReference type="SAM" id="MobiDB-lite"/>
    </source>
</evidence>
<feature type="region of interest" description="Disordered" evidence="1">
    <location>
        <begin position="108"/>
        <end position="163"/>
    </location>
</feature>
<reference evidence="2" key="1">
    <citation type="submission" date="2023-07" db="EMBL/GenBank/DDBJ databases">
        <title>A chromosome-level genome assembly of Lolium multiflorum.</title>
        <authorList>
            <person name="Chen Y."/>
            <person name="Copetti D."/>
            <person name="Kolliker R."/>
            <person name="Studer B."/>
        </authorList>
    </citation>
    <scope>NUCLEOTIDE SEQUENCE</scope>
    <source>
        <strain evidence="2">02402/16</strain>
        <tissue evidence="2">Leaf</tissue>
    </source>
</reference>
<comment type="caution">
    <text evidence="2">The sequence shown here is derived from an EMBL/GenBank/DDBJ whole genome shotgun (WGS) entry which is preliminary data.</text>
</comment>
<protein>
    <submittedName>
        <fullName evidence="2">Uncharacterized protein</fullName>
    </submittedName>
</protein>
<feature type="compositionally biased region" description="Low complexity" evidence="1">
    <location>
        <begin position="111"/>
        <end position="120"/>
    </location>
</feature>
<feature type="compositionally biased region" description="Low complexity" evidence="1">
    <location>
        <begin position="127"/>
        <end position="137"/>
    </location>
</feature>
<dbReference type="Proteomes" id="UP001231189">
    <property type="component" value="Unassembled WGS sequence"/>
</dbReference>
<evidence type="ECO:0000313" key="3">
    <source>
        <dbReference type="Proteomes" id="UP001231189"/>
    </source>
</evidence>
<accession>A0AAD8SXE7</accession>